<evidence type="ECO:0000256" key="1">
    <source>
        <dbReference type="SAM" id="Phobius"/>
    </source>
</evidence>
<keyword evidence="1" id="KW-0472">Membrane</keyword>
<feature type="transmembrane region" description="Helical" evidence="1">
    <location>
        <begin position="187"/>
        <end position="209"/>
    </location>
</feature>
<sequence length="213" mass="23890">MSISGIFLMMFIIVHLSINLLLIFDDSGDLFNQGAHFMATNPAIKIMEPVLALGFLVHIIWSLIVSFQNLKARPIGYKQLNNSKSSSWASRNMLVLGCLIFVFLVMHIIQFFWKIKVTGDPLLAHVTVGGEEMENTYALVSSLFKASLIYSLIYVLGGILLGLHLAHGFWSAFQTIGFANKIWLKRLQFVGTIFAIVIAIGFSVIPLYFQIKF</sequence>
<keyword evidence="1" id="KW-1133">Transmembrane helix</keyword>
<dbReference type="CDD" id="cd03498">
    <property type="entry name" value="SQR_TypeB_2_TM"/>
    <property type="match status" value="1"/>
</dbReference>
<dbReference type="AlphaFoldDB" id="A0A0L8VEK9"/>
<accession>A0A0L8VEK9</accession>
<dbReference type="GO" id="GO:0016020">
    <property type="term" value="C:membrane"/>
    <property type="evidence" value="ECO:0007669"/>
    <property type="project" value="InterPro"/>
</dbReference>
<dbReference type="PATRIC" id="fig|1409788.3.peg.319"/>
<gene>
    <name evidence="2" type="ORF">NC99_03100</name>
</gene>
<feature type="transmembrane region" description="Helical" evidence="1">
    <location>
        <begin position="7"/>
        <end position="24"/>
    </location>
</feature>
<dbReference type="STRING" id="1409788.NC99_03100"/>
<dbReference type="SUPFAM" id="SSF81343">
    <property type="entry name" value="Fumarate reductase respiratory complex transmembrane subunits"/>
    <property type="match status" value="1"/>
</dbReference>
<feature type="transmembrane region" description="Helical" evidence="1">
    <location>
        <begin position="50"/>
        <end position="72"/>
    </location>
</feature>
<dbReference type="Proteomes" id="UP000036958">
    <property type="component" value="Unassembled WGS sequence"/>
</dbReference>
<feature type="transmembrane region" description="Helical" evidence="1">
    <location>
        <begin position="93"/>
        <end position="113"/>
    </location>
</feature>
<dbReference type="Gene3D" id="1.20.1300.10">
    <property type="entry name" value="Fumarate reductase/succinate dehydrogenase, transmembrane subunit"/>
    <property type="match status" value="1"/>
</dbReference>
<proteinExistence type="predicted"/>
<dbReference type="EMBL" id="LGIA01000014">
    <property type="protein sequence ID" value="KOH46910.1"/>
    <property type="molecule type" value="Genomic_DNA"/>
</dbReference>
<evidence type="ECO:0000313" key="3">
    <source>
        <dbReference type="Proteomes" id="UP000036958"/>
    </source>
</evidence>
<dbReference type="InterPro" id="IPR034804">
    <property type="entry name" value="SQR/QFR_C/D"/>
</dbReference>
<keyword evidence="1" id="KW-0812">Transmembrane</keyword>
<evidence type="ECO:0000313" key="2">
    <source>
        <dbReference type="EMBL" id="KOH46910.1"/>
    </source>
</evidence>
<organism evidence="2 3">
    <name type="scientific">Sunxiuqinia dokdonensis</name>
    <dbReference type="NCBI Taxonomy" id="1409788"/>
    <lineage>
        <taxon>Bacteria</taxon>
        <taxon>Pseudomonadati</taxon>
        <taxon>Bacteroidota</taxon>
        <taxon>Bacteroidia</taxon>
        <taxon>Marinilabiliales</taxon>
        <taxon>Prolixibacteraceae</taxon>
        <taxon>Sunxiuqinia</taxon>
    </lineage>
</organism>
<feature type="transmembrane region" description="Helical" evidence="1">
    <location>
        <begin position="148"/>
        <end position="166"/>
    </location>
</feature>
<comment type="caution">
    <text evidence="2">The sequence shown here is derived from an EMBL/GenBank/DDBJ whole genome shotgun (WGS) entry which is preliminary data.</text>
</comment>
<protein>
    <submittedName>
        <fullName evidence="2">Succinate dehydrogenase</fullName>
    </submittedName>
</protein>
<reference evidence="3" key="1">
    <citation type="submission" date="2015-07" db="EMBL/GenBank/DDBJ databases">
        <title>Genome sequencing of Sunxiuqinia dokdonensis strain SK.</title>
        <authorList>
            <person name="Ahn S."/>
            <person name="Kim B.-C."/>
        </authorList>
    </citation>
    <scope>NUCLEOTIDE SEQUENCE [LARGE SCALE GENOMIC DNA]</scope>
    <source>
        <strain evidence="3">SK</strain>
    </source>
</reference>
<dbReference type="InterPro" id="IPR011138">
    <property type="entry name" value="Cytochrome_b-558"/>
</dbReference>
<dbReference type="NCBIfam" id="TIGR02046">
    <property type="entry name" value="sdhC_b558_fam"/>
    <property type="match status" value="1"/>
</dbReference>
<keyword evidence="3" id="KW-1185">Reference proteome</keyword>
<name>A0A0L8VEK9_9BACT</name>